<dbReference type="Pfam" id="PF05954">
    <property type="entry name" value="Phage_GPD"/>
    <property type="match status" value="1"/>
</dbReference>
<dbReference type="InterPro" id="IPR006533">
    <property type="entry name" value="T6SS_Vgr_RhsGE"/>
</dbReference>
<evidence type="ECO:0000259" key="7">
    <source>
        <dbReference type="Pfam" id="PF13296"/>
    </source>
</evidence>
<dbReference type="PANTHER" id="PTHR32305:SF15">
    <property type="entry name" value="PROTEIN RHSA-RELATED"/>
    <property type="match status" value="1"/>
</dbReference>
<dbReference type="InterPro" id="IPR037026">
    <property type="entry name" value="Vgr_OB-fold_dom_sf"/>
</dbReference>
<dbReference type="InterPro" id="IPR028244">
    <property type="entry name" value="T6SS_Rhs_Vgr_dom"/>
</dbReference>
<evidence type="ECO:0000256" key="4">
    <source>
        <dbReference type="SAM" id="MobiDB-lite"/>
    </source>
</evidence>
<dbReference type="RefSeq" id="WP_123580135.1">
    <property type="nucleotide sequence ID" value="NZ_MOBI01000001.1"/>
</dbReference>
<keyword evidence="3" id="KW-0964">Secreted</keyword>
<dbReference type="SUPFAM" id="SSF69349">
    <property type="entry name" value="Phage fibre proteins"/>
    <property type="match status" value="1"/>
</dbReference>
<evidence type="ECO:0000259" key="6">
    <source>
        <dbReference type="Pfam" id="PF10106"/>
    </source>
</evidence>
<dbReference type="InterPro" id="IPR017847">
    <property type="entry name" value="T6SS_RhsGE_Vgr_subset"/>
</dbReference>
<feature type="domain" description="Gp5/Type VI secretion system Vgr protein OB-fold" evidence="5">
    <location>
        <begin position="387"/>
        <end position="455"/>
    </location>
</feature>
<dbReference type="Gene3D" id="2.40.50.230">
    <property type="entry name" value="Gp5 N-terminal domain"/>
    <property type="match status" value="1"/>
</dbReference>
<comment type="similarity">
    <text evidence="2">Belongs to the VgrG protein family.</text>
</comment>
<dbReference type="Gene3D" id="3.55.50.10">
    <property type="entry name" value="Baseplate protein-like domains"/>
    <property type="match status" value="1"/>
</dbReference>
<organism evidence="8 9">
    <name type="scientific">Pseudomonas brassicacearum</name>
    <dbReference type="NCBI Taxonomy" id="930166"/>
    <lineage>
        <taxon>Bacteria</taxon>
        <taxon>Pseudomonadati</taxon>
        <taxon>Pseudomonadota</taxon>
        <taxon>Gammaproteobacteria</taxon>
        <taxon>Pseudomonadales</taxon>
        <taxon>Pseudomonadaceae</taxon>
        <taxon>Pseudomonas</taxon>
    </lineage>
</organism>
<dbReference type="EMBL" id="MOBI01000001">
    <property type="protein sequence ID" value="RON06236.1"/>
    <property type="molecule type" value="Genomic_DNA"/>
</dbReference>
<dbReference type="AlphaFoldDB" id="A0A423H1X6"/>
<comment type="subcellular location">
    <subcellularLocation>
        <location evidence="1">Secreted</location>
    </subcellularLocation>
</comment>
<evidence type="ECO:0000256" key="2">
    <source>
        <dbReference type="ARBA" id="ARBA00005558"/>
    </source>
</evidence>
<dbReference type="Pfam" id="PF04717">
    <property type="entry name" value="Phage_base_V"/>
    <property type="match status" value="1"/>
</dbReference>
<dbReference type="InterPro" id="IPR050708">
    <property type="entry name" value="T6SS_VgrG/RHS"/>
</dbReference>
<dbReference type="Gene3D" id="2.30.110.50">
    <property type="match status" value="1"/>
</dbReference>
<feature type="region of interest" description="Disordered" evidence="4">
    <location>
        <begin position="940"/>
        <end position="970"/>
    </location>
</feature>
<dbReference type="InterPro" id="IPR018769">
    <property type="entry name" value="VgrG2_DUF2345"/>
</dbReference>
<evidence type="ECO:0000313" key="9">
    <source>
        <dbReference type="Proteomes" id="UP000284684"/>
    </source>
</evidence>
<protein>
    <submittedName>
        <fullName evidence="8">Type IV secretion protein Rhs</fullName>
    </submittedName>
</protein>
<reference evidence="8 9" key="1">
    <citation type="submission" date="2016-10" db="EMBL/GenBank/DDBJ databases">
        <title>Comparative genome analysis of multiple Pseudomonas spp. focuses on biocontrol and plant growth promoting traits.</title>
        <authorList>
            <person name="Tao X.-Y."/>
            <person name="Taylor C.G."/>
        </authorList>
    </citation>
    <scope>NUCLEOTIDE SEQUENCE [LARGE SCALE GENOMIC DNA]</scope>
    <source>
        <strain evidence="8 9">37D10</strain>
    </source>
</reference>
<dbReference type="PANTHER" id="PTHR32305">
    <property type="match status" value="1"/>
</dbReference>
<dbReference type="Pfam" id="PF13296">
    <property type="entry name" value="T6SS_Vgr"/>
    <property type="match status" value="1"/>
</dbReference>
<dbReference type="Proteomes" id="UP000284684">
    <property type="component" value="Unassembled WGS sequence"/>
</dbReference>
<evidence type="ECO:0000313" key="8">
    <source>
        <dbReference type="EMBL" id="RON06236.1"/>
    </source>
</evidence>
<dbReference type="GO" id="GO:0005576">
    <property type="term" value="C:extracellular region"/>
    <property type="evidence" value="ECO:0007669"/>
    <property type="project" value="UniProtKB-SubCell"/>
</dbReference>
<feature type="domain" description="Putative type VI secretion system Rhs element associated Vgr" evidence="7">
    <location>
        <begin position="477"/>
        <end position="581"/>
    </location>
</feature>
<accession>A0A423H1X6</accession>
<feature type="domain" description="DUF2345" evidence="6">
    <location>
        <begin position="618"/>
        <end position="764"/>
    </location>
</feature>
<evidence type="ECO:0000259" key="5">
    <source>
        <dbReference type="Pfam" id="PF04717"/>
    </source>
</evidence>
<dbReference type="Pfam" id="PF10106">
    <property type="entry name" value="DUF2345"/>
    <property type="match status" value="1"/>
</dbReference>
<dbReference type="SUPFAM" id="SSF69279">
    <property type="entry name" value="Phage tail proteins"/>
    <property type="match status" value="2"/>
</dbReference>
<dbReference type="InterPro" id="IPR006531">
    <property type="entry name" value="Gp5/Vgr_OB"/>
</dbReference>
<name>A0A423H1X6_9PSED</name>
<comment type="caution">
    <text evidence="8">The sequence shown here is derived from an EMBL/GenBank/DDBJ whole genome shotgun (WGS) entry which is preliminary data.</text>
</comment>
<dbReference type="NCBIfam" id="TIGR01646">
    <property type="entry name" value="vgr_GE"/>
    <property type="match status" value="1"/>
</dbReference>
<evidence type="ECO:0000256" key="3">
    <source>
        <dbReference type="ARBA" id="ARBA00022525"/>
    </source>
</evidence>
<proteinExistence type="inferred from homology"/>
<evidence type="ECO:0000256" key="1">
    <source>
        <dbReference type="ARBA" id="ARBA00004613"/>
    </source>
</evidence>
<dbReference type="NCBIfam" id="TIGR03361">
    <property type="entry name" value="VI_Rhs_Vgr"/>
    <property type="match status" value="1"/>
</dbReference>
<dbReference type="SUPFAM" id="SSF69255">
    <property type="entry name" value="gp5 N-terminal domain-like"/>
    <property type="match status" value="1"/>
</dbReference>
<sequence>MLDANAAHISLVIEGASTDLQVLSFKGREALNEPFCFDLELVSTNPGLALEELLHKPAFLTFGSSSQGKIHGQVYSIGQGETGRRLTRYHISLRPQLAYLAHRVNQRIFQQMTVPQIIAQVLQEHGIQSDAYRFHLGTTYPERDYCTQYDETDLHFIQRLAEEEGLSYHFQHSEQGHLLVFGDDQTVFPKLAPVAYQQDTGLVADTPVIKRFGLRLATRTSRVTRRDYDYTKPLFQLESDAKSTAQPDLEDYDYPGRFTDRVRGKQLATRALERHRSDFRLAEGKSDQSLLVSGHFLPLTEHGNASWNDLWLLTEITHEAKQPQVLEESVTSDTTDNKDDFHQGYRNSFSAIPWDALYRPALEHPKPRILGSQSAVVTGPEGEEIHVDALGRVKTQFFWDREGQHDDKTTCWIRVASNWAGQNIGAISIPRVGMEVLVTFLEGDPDQPLITSCLYHSVHLPPYKLPDFKTLATVKSKEYKGSRGNELRIDDTTSEISIALRSDHGASALNLGYLTHPRPSGGQPRGEGFELRTDRHGAVRAAAGLLITTEPRPNESKHHKDLPETAERLATASDQQDGFAMQAKELQAQEPGDQDDVAKALHSQHQGILGSGPANMSANEFPEFTEPHLVLASPAGIALTTPRSSHIATGEHLALSSTGHTSLSIGKRLLASASRGMRLFVQSMGWRLVAASGDIDMRALKDSINLLAKLNITANADRITITAKTELVIQGGGSATTYNAGGITHATTGPYTAHAANFAYTGAKSLAGAFPEPPKPGKGNLELFNQYAGRQGIKEGDFEVIDALGKSLKGKLDAKGFASVSGAAPGPARVLFGKDPANTWSDGSYIGKPEWPREQPGAESIPAQVQAMVAQALPSGGSSAGLLKNAPALAQSGIGAVQTGLGAVQTAQQVRGALQAGSAGVPQLASATLPTASRLLGAASKSGKLPRLPAATAPKTSLKTPGLRAGEMLS</sequence>
<gene>
    <name evidence="8" type="ORF">BK658_00150</name>
</gene>
<dbReference type="Gene3D" id="4.10.220.110">
    <property type="match status" value="1"/>
</dbReference>